<dbReference type="SUPFAM" id="SSF53756">
    <property type="entry name" value="UDP-Glycosyltransferase/glycogen phosphorylase"/>
    <property type="match status" value="1"/>
</dbReference>
<reference evidence="3 4" key="1">
    <citation type="submission" date="2014-09" db="EMBL/GenBank/DDBJ databases">
        <title>Complete genome sequence of Endomicrobium proavitum.</title>
        <authorList>
            <person name="Zheng H."/>
        </authorList>
    </citation>
    <scope>NUCLEOTIDE SEQUENCE [LARGE SCALE GENOMIC DNA]</scope>
    <source>
        <strain evidence="3 4">Rsa215</strain>
    </source>
</reference>
<accession>A0A0G3WJM5</accession>
<evidence type="ECO:0000313" key="3">
    <source>
        <dbReference type="EMBL" id="AKL97699.1"/>
    </source>
</evidence>
<evidence type="ECO:0000313" key="4">
    <source>
        <dbReference type="Proteomes" id="UP000035337"/>
    </source>
</evidence>
<keyword evidence="1" id="KW-0328">Glycosyltransferase</keyword>
<dbReference type="Pfam" id="PF01075">
    <property type="entry name" value="Glyco_transf_9"/>
    <property type="match status" value="1"/>
</dbReference>
<name>A0A0G3WJM5_9BACT</name>
<dbReference type="CDD" id="cd03789">
    <property type="entry name" value="GT9_LPS_heptosyltransferase"/>
    <property type="match status" value="1"/>
</dbReference>
<gene>
    <name evidence="3" type="ORF">Epro_0320</name>
</gene>
<dbReference type="STRING" id="1408281.Epro_0320"/>
<dbReference type="GO" id="GO:0005829">
    <property type="term" value="C:cytosol"/>
    <property type="evidence" value="ECO:0007669"/>
    <property type="project" value="TreeGrafter"/>
</dbReference>
<protein>
    <submittedName>
        <fullName evidence="3">Uncharacterized protein</fullName>
    </submittedName>
</protein>
<dbReference type="Proteomes" id="UP000035337">
    <property type="component" value="Chromosome"/>
</dbReference>
<keyword evidence="2" id="KW-0808">Transferase</keyword>
<keyword evidence="4" id="KW-1185">Reference proteome</keyword>
<dbReference type="RefSeq" id="WP_052569976.1">
    <property type="nucleotide sequence ID" value="NZ_CP009498.1"/>
</dbReference>
<organism evidence="3 4">
    <name type="scientific">Endomicrobium proavitum</name>
    <dbReference type="NCBI Taxonomy" id="1408281"/>
    <lineage>
        <taxon>Bacteria</taxon>
        <taxon>Pseudomonadati</taxon>
        <taxon>Elusimicrobiota</taxon>
        <taxon>Endomicrobiia</taxon>
        <taxon>Endomicrobiales</taxon>
        <taxon>Endomicrobiaceae</taxon>
        <taxon>Endomicrobium</taxon>
    </lineage>
</organism>
<sequence length="384" mass="43534">MKKILVITNGNIGDFVMATSALKLLRQTLPDTNITLITSIKVKSFIDFNFVNSVIYTNFSFTKSALKQRLDQLRWFFTNYFKIKNSNFDTCIFLDHSRFFAKAVSLIKIKNTVGPLTWWCGKDILNPNLNTLTKIVPLPKDSDNTHMVERYQTIVRNYLENDNFTMPVLPTTKNETREKVKVLLNRTKKYAVTFSLRGDEIKGNKKIYPAEHVIEIIKSLNSKFEIDFYILGTKTLYEETERLKKQTLKGNCPQDDSYNKRQSAAPLARNNNSISIYNLCGKTSLTELKAVFEQTDLLISVDTGTIHIAATTDTNIIGLYGANNGNSFPVSHKAEILYVKQSCSPCNYTRTVLGIPCAYGDKPKCLNDITPDMVVEAALKIITK</sequence>
<dbReference type="InterPro" id="IPR051199">
    <property type="entry name" value="LPS_LOS_Heptosyltrfase"/>
</dbReference>
<dbReference type="Gene3D" id="3.40.50.2000">
    <property type="entry name" value="Glycogen Phosphorylase B"/>
    <property type="match status" value="2"/>
</dbReference>
<evidence type="ECO:0000256" key="1">
    <source>
        <dbReference type="ARBA" id="ARBA00022676"/>
    </source>
</evidence>
<dbReference type="GO" id="GO:0008713">
    <property type="term" value="F:ADP-heptose-lipopolysaccharide heptosyltransferase activity"/>
    <property type="evidence" value="ECO:0007669"/>
    <property type="project" value="TreeGrafter"/>
</dbReference>
<dbReference type="PANTHER" id="PTHR30160:SF7">
    <property type="entry name" value="ADP-HEPTOSE--LPS HEPTOSYLTRANSFERASE 2"/>
    <property type="match status" value="1"/>
</dbReference>
<dbReference type="KEGG" id="epo:Epro_0320"/>
<dbReference type="PANTHER" id="PTHR30160">
    <property type="entry name" value="TETRAACYLDISACCHARIDE 4'-KINASE-RELATED"/>
    <property type="match status" value="1"/>
</dbReference>
<dbReference type="AlphaFoldDB" id="A0A0G3WJM5"/>
<dbReference type="InterPro" id="IPR002201">
    <property type="entry name" value="Glyco_trans_9"/>
</dbReference>
<proteinExistence type="predicted"/>
<dbReference type="OrthoDB" id="9797795at2"/>
<dbReference type="GO" id="GO:0009244">
    <property type="term" value="P:lipopolysaccharide core region biosynthetic process"/>
    <property type="evidence" value="ECO:0007669"/>
    <property type="project" value="TreeGrafter"/>
</dbReference>
<evidence type="ECO:0000256" key="2">
    <source>
        <dbReference type="ARBA" id="ARBA00022679"/>
    </source>
</evidence>
<dbReference type="EMBL" id="CP009498">
    <property type="protein sequence ID" value="AKL97699.1"/>
    <property type="molecule type" value="Genomic_DNA"/>
</dbReference>